<evidence type="ECO:0000313" key="2">
    <source>
        <dbReference type="EMBL" id="KDO80864.1"/>
    </source>
</evidence>
<feature type="region of interest" description="Disordered" evidence="1">
    <location>
        <begin position="63"/>
        <end position="85"/>
    </location>
</feature>
<dbReference type="AlphaFoldDB" id="A0A067GML3"/>
<dbReference type="PANTHER" id="PTHR34950">
    <property type="entry name" value="OS04G0457400 PROTEIN"/>
    <property type="match status" value="1"/>
</dbReference>
<protein>
    <submittedName>
        <fullName evidence="2">Uncharacterized protein</fullName>
    </submittedName>
</protein>
<keyword evidence="3" id="KW-1185">Reference proteome</keyword>
<gene>
    <name evidence="2" type="ORF">CISIN_1g034756mg</name>
</gene>
<dbReference type="Proteomes" id="UP000027120">
    <property type="component" value="Unassembled WGS sequence"/>
</dbReference>
<sequence length="85" mass="9263">MAMAGVAGLSLVEVYAMRAMHKEKMKKLEKQKASKIGSTADDEKEIPSGCFFWVSKKSHSAKVSSAGADSDHQKLQSGDQWNCKS</sequence>
<reference evidence="2 3" key="1">
    <citation type="submission" date="2014-04" db="EMBL/GenBank/DDBJ databases">
        <authorList>
            <consortium name="International Citrus Genome Consortium"/>
            <person name="Gmitter F."/>
            <person name="Chen C."/>
            <person name="Farmerie W."/>
            <person name="Harkins T."/>
            <person name="Desany B."/>
            <person name="Mohiuddin M."/>
            <person name="Kodira C."/>
            <person name="Borodovsky M."/>
            <person name="Lomsadze A."/>
            <person name="Burns P."/>
            <person name="Jenkins J."/>
            <person name="Prochnik S."/>
            <person name="Shu S."/>
            <person name="Chapman J."/>
            <person name="Pitluck S."/>
            <person name="Schmutz J."/>
            <person name="Rokhsar D."/>
        </authorList>
    </citation>
    <scope>NUCLEOTIDE SEQUENCE</scope>
</reference>
<name>A0A067GML3_CITSI</name>
<dbReference type="PANTHER" id="PTHR34950:SF8">
    <property type="entry name" value="TPX2 C-TERMINAL DOMAIN-CONTAINING PROTEIN"/>
    <property type="match status" value="1"/>
</dbReference>
<organism evidence="2 3">
    <name type="scientific">Citrus sinensis</name>
    <name type="common">Sweet orange</name>
    <name type="synonym">Citrus aurantium var. sinensis</name>
    <dbReference type="NCBI Taxonomy" id="2711"/>
    <lineage>
        <taxon>Eukaryota</taxon>
        <taxon>Viridiplantae</taxon>
        <taxon>Streptophyta</taxon>
        <taxon>Embryophyta</taxon>
        <taxon>Tracheophyta</taxon>
        <taxon>Spermatophyta</taxon>
        <taxon>Magnoliopsida</taxon>
        <taxon>eudicotyledons</taxon>
        <taxon>Gunneridae</taxon>
        <taxon>Pentapetalae</taxon>
        <taxon>rosids</taxon>
        <taxon>malvids</taxon>
        <taxon>Sapindales</taxon>
        <taxon>Rutaceae</taxon>
        <taxon>Aurantioideae</taxon>
        <taxon>Citrus</taxon>
    </lineage>
</organism>
<evidence type="ECO:0000256" key="1">
    <source>
        <dbReference type="SAM" id="MobiDB-lite"/>
    </source>
</evidence>
<accession>A0A067GML3</accession>
<dbReference type="PaxDb" id="2711-XP_006472666.1"/>
<dbReference type="eggNOG" id="ENOG502SZWA">
    <property type="taxonomic scope" value="Eukaryota"/>
</dbReference>
<dbReference type="EMBL" id="KK784876">
    <property type="protein sequence ID" value="KDO80864.1"/>
    <property type="molecule type" value="Genomic_DNA"/>
</dbReference>
<feature type="compositionally biased region" description="Polar residues" evidence="1">
    <location>
        <begin position="75"/>
        <end position="85"/>
    </location>
</feature>
<evidence type="ECO:0000313" key="3">
    <source>
        <dbReference type="Proteomes" id="UP000027120"/>
    </source>
</evidence>
<proteinExistence type="predicted"/>